<organism evidence="3 4">
    <name type="scientific">Phytohabitans kaempferiae</name>
    <dbReference type="NCBI Taxonomy" id="1620943"/>
    <lineage>
        <taxon>Bacteria</taxon>
        <taxon>Bacillati</taxon>
        <taxon>Actinomycetota</taxon>
        <taxon>Actinomycetes</taxon>
        <taxon>Micromonosporales</taxon>
        <taxon>Micromonosporaceae</taxon>
    </lineage>
</organism>
<proteinExistence type="predicted"/>
<dbReference type="RefSeq" id="WP_377256035.1">
    <property type="nucleotide sequence ID" value="NZ_JBHLUH010000060.1"/>
</dbReference>
<dbReference type="InterPro" id="IPR039424">
    <property type="entry name" value="SBP_5"/>
</dbReference>
<dbReference type="Proteomes" id="UP001589867">
    <property type="component" value="Unassembled WGS sequence"/>
</dbReference>
<dbReference type="PIRSF" id="PIRSF002741">
    <property type="entry name" value="MppA"/>
    <property type="match status" value="1"/>
</dbReference>
<dbReference type="Gene3D" id="3.40.190.10">
    <property type="entry name" value="Periplasmic binding protein-like II"/>
    <property type="match status" value="1"/>
</dbReference>
<dbReference type="SUPFAM" id="SSF53850">
    <property type="entry name" value="Periplasmic binding protein-like II"/>
    <property type="match status" value="1"/>
</dbReference>
<evidence type="ECO:0000259" key="2">
    <source>
        <dbReference type="Pfam" id="PF00496"/>
    </source>
</evidence>
<keyword evidence="4" id="KW-1185">Reference proteome</keyword>
<accession>A0ABV6MA99</accession>
<feature type="domain" description="Solute-binding protein family 5" evidence="2">
    <location>
        <begin position="85"/>
        <end position="456"/>
    </location>
</feature>
<dbReference type="InterPro" id="IPR000914">
    <property type="entry name" value="SBP_5_dom"/>
</dbReference>
<name>A0ABV6MA99_9ACTN</name>
<feature type="chain" id="PRO_5046358689" evidence="1">
    <location>
        <begin position="25"/>
        <end position="547"/>
    </location>
</feature>
<dbReference type="Pfam" id="PF00496">
    <property type="entry name" value="SBP_bac_5"/>
    <property type="match status" value="1"/>
</dbReference>
<dbReference type="PANTHER" id="PTHR30290">
    <property type="entry name" value="PERIPLASMIC BINDING COMPONENT OF ABC TRANSPORTER"/>
    <property type="match status" value="1"/>
</dbReference>
<reference evidence="3 4" key="1">
    <citation type="submission" date="2024-09" db="EMBL/GenBank/DDBJ databases">
        <authorList>
            <person name="Sun Q."/>
            <person name="Mori K."/>
        </authorList>
    </citation>
    <scope>NUCLEOTIDE SEQUENCE [LARGE SCALE GENOMIC DNA]</scope>
    <source>
        <strain evidence="3 4">TBRC 3947</strain>
    </source>
</reference>
<evidence type="ECO:0000313" key="4">
    <source>
        <dbReference type="Proteomes" id="UP001589867"/>
    </source>
</evidence>
<dbReference type="CDD" id="cd08492">
    <property type="entry name" value="PBP2_NikA_DppA_OppA_like_15"/>
    <property type="match status" value="1"/>
</dbReference>
<evidence type="ECO:0000256" key="1">
    <source>
        <dbReference type="SAM" id="SignalP"/>
    </source>
</evidence>
<dbReference type="InterPro" id="IPR030678">
    <property type="entry name" value="Peptide/Ni-bd"/>
</dbReference>
<protein>
    <submittedName>
        <fullName evidence="3">ABC transporter substrate-binding protein</fullName>
    </submittedName>
</protein>
<sequence length="547" mass="58749">MTLTSPTRPAVLAAAALLTLSACAGGAAAPSGSGDGPPRNGGSLVFAITSGTSCLNPQASPNSTTTATIGRAIVDSLVAQDADGKLHPWLARKWEVVDGGRGYLFSLRDDVKFHDGTPFDAAAVKANFDHIVRPETKSQYAASLFGGAYTGTEVVDQHTAKVTFSRPFAPFLQAASTANLGIQSPKALAEFGDKLCAGGEYTVGTGPFRAERHIKNQSVDLVRNPDYAWGPDLEGRRGPAHVDRLTFRFLPEETVRVGALTSGQAQVAVLPVTSVGRVSGNPDYEYHQRRQPGESDSLFLNTSRAPFDDEGVRTAFIRAVDLDPIIKGVYFGVYERAWSPLSPATLGYDPTLEGSWKHDPAESDRLLDAAGWTGRDAAGYRTKDGRRLTVEWPYLDQSAQANSVGEAIQADVKKVGIELVRRSIDTGTYWDLLHNGRYDIWQIGYVRAEPDVLSGFFLSTSLPKAGGQNAARVSDQQVDAWLREGAASTDEAARVKAYQQVQRWAVEKSVVLPLAVTATTVGASRSVRGLVFDADGRPVLTGVWLAR</sequence>
<comment type="caution">
    <text evidence="3">The sequence shown here is derived from an EMBL/GenBank/DDBJ whole genome shotgun (WGS) entry which is preliminary data.</text>
</comment>
<keyword evidence="1" id="KW-0732">Signal</keyword>
<evidence type="ECO:0000313" key="3">
    <source>
        <dbReference type="EMBL" id="MFC0531504.1"/>
    </source>
</evidence>
<dbReference type="Gene3D" id="3.10.105.10">
    <property type="entry name" value="Dipeptide-binding Protein, Domain 3"/>
    <property type="match status" value="1"/>
</dbReference>
<feature type="signal peptide" evidence="1">
    <location>
        <begin position="1"/>
        <end position="24"/>
    </location>
</feature>
<dbReference type="EMBL" id="JBHLUH010000060">
    <property type="protein sequence ID" value="MFC0531504.1"/>
    <property type="molecule type" value="Genomic_DNA"/>
</dbReference>
<gene>
    <name evidence="3" type="ORF">ACFFIA_28050</name>
</gene>